<comment type="function">
    <text evidence="8 10">Required for the first step of diphthamide biosynthesis, a post-translational modification of histidine which occurs in elongation factor 2. DPH1 and DPH2 transfer a 3-amino-3-carboxypropyl (ACP) group from S-adenosyl-L-methionine (SAM) to a histidine residue, the reaction is assisted by a reduction system comprising DPH3 and a NADH-dependent reductase. Facilitates the reduction of the catalytic iron-sulfur cluster found in the DPH1 subunit.</text>
</comment>
<evidence type="ECO:0000256" key="3">
    <source>
        <dbReference type="ARBA" id="ARBA00006179"/>
    </source>
</evidence>
<dbReference type="PROSITE" id="PS50082">
    <property type="entry name" value="WD_REPEATS_2"/>
    <property type="match status" value="1"/>
</dbReference>
<feature type="region of interest" description="Disordered" evidence="11">
    <location>
        <begin position="503"/>
        <end position="522"/>
    </location>
</feature>
<dbReference type="FunFam" id="3.40.50.11860:FF:000001">
    <property type="entry name" value="2-(3-amino-3-carboxypropyl)histidine synthase subunit 2"/>
    <property type="match status" value="1"/>
</dbReference>
<keyword evidence="9" id="KW-0853">WD repeat</keyword>
<dbReference type="EMBL" id="JBBCAQ010000023">
    <property type="protein sequence ID" value="KAK7588167.1"/>
    <property type="molecule type" value="Genomic_DNA"/>
</dbReference>
<dbReference type="NCBIfam" id="TIGR00272">
    <property type="entry name" value="DPH2"/>
    <property type="match status" value="1"/>
</dbReference>
<comment type="pathway">
    <text evidence="2 10">Protein modification; peptidyl-diphthamide biosynthesis.</text>
</comment>
<accession>A0AAN9TEM0</accession>
<dbReference type="GO" id="GO:0046872">
    <property type="term" value="F:metal ion binding"/>
    <property type="evidence" value="ECO:0007669"/>
    <property type="project" value="UniProtKB-KW"/>
</dbReference>
<dbReference type="InterPro" id="IPR010014">
    <property type="entry name" value="DHP2"/>
</dbReference>
<feature type="region of interest" description="Disordered" evidence="11">
    <location>
        <begin position="866"/>
        <end position="915"/>
    </location>
</feature>
<dbReference type="Gene3D" id="3.40.50.11840">
    <property type="entry name" value="Diphthamide synthesis DPH1/DPH2 domain 1"/>
    <property type="match status" value="1"/>
</dbReference>
<feature type="compositionally biased region" description="Basic residues" evidence="11">
    <location>
        <begin position="905"/>
        <end position="915"/>
    </location>
</feature>
<feature type="compositionally biased region" description="Basic residues" evidence="11">
    <location>
        <begin position="881"/>
        <end position="890"/>
    </location>
</feature>
<evidence type="ECO:0000256" key="1">
    <source>
        <dbReference type="ARBA" id="ARBA00001966"/>
    </source>
</evidence>
<keyword evidence="6 10" id="KW-0408">Iron</keyword>
<dbReference type="GO" id="GO:0017183">
    <property type="term" value="P:protein histidyl modification to diphthamide"/>
    <property type="evidence" value="ECO:0007669"/>
    <property type="project" value="InterPro"/>
</dbReference>
<dbReference type="InterPro" id="IPR042265">
    <property type="entry name" value="DPH1/DPH2_3"/>
</dbReference>
<dbReference type="GO" id="GO:0051536">
    <property type="term" value="F:iron-sulfur cluster binding"/>
    <property type="evidence" value="ECO:0007669"/>
    <property type="project" value="UniProtKB-KW"/>
</dbReference>
<dbReference type="Proteomes" id="UP001367676">
    <property type="component" value="Unassembled WGS sequence"/>
</dbReference>
<name>A0AAN9TEM0_9HEMI</name>
<keyword evidence="13" id="KW-1185">Reference proteome</keyword>
<feature type="compositionally biased region" description="Polar residues" evidence="11">
    <location>
        <begin position="511"/>
        <end position="522"/>
    </location>
</feature>
<evidence type="ECO:0000313" key="12">
    <source>
        <dbReference type="EMBL" id="KAK7588167.1"/>
    </source>
</evidence>
<evidence type="ECO:0000256" key="5">
    <source>
        <dbReference type="ARBA" id="ARBA00022723"/>
    </source>
</evidence>
<evidence type="ECO:0000256" key="9">
    <source>
        <dbReference type="PROSITE-ProRule" id="PRU00221"/>
    </source>
</evidence>
<feature type="repeat" description="WD" evidence="9">
    <location>
        <begin position="783"/>
        <end position="807"/>
    </location>
</feature>
<evidence type="ECO:0000256" key="10">
    <source>
        <dbReference type="RuleBase" id="RU364133"/>
    </source>
</evidence>
<dbReference type="Gene3D" id="3.40.50.11860">
    <property type="entry name" value="Diphthamide synthesis DPH1/DPH2 domain 3"/>
    <property type="match status" value="1"/>
</dbReference>
<comment type="similarity">
    <text evidence="3 10">Belongs to the DPH1/DPH2 family. DPH2 subfamily.</text>
</comment>
<dbReference type="SFLD" id="SFLDG01121">
    <property type="entry name" value="Diphthamide_biosynthesis"/>
    <property type="match status" value="1"/>
</dbReference>
<dbReference type="FunFam" id="3.40.50.11840:FF:000002">
    <property type="entry name" value="2-(3-amino-3-carboxypropyl)histidine synthase subunit 2"/>
    <property type="match status" value="1"/>
</dbReference>
<dbReference type="Pfam" id="PF01866">
    <property type="entry name" value="Diphthamide_syn"/>
    <property type="match status" value="1"/>
</dbReference>
<dbReference type="PANTHER" id="PTHR10762:SF2">
    <property type="entry name" value="2-(3-AMINO-3-CARBOXYPROPYL)HISTIDINE SYNTHASE SUBUNIT 2"/>
    <property type="match status" value="1"/>
</dbReference>
<dbReference type="GO" id="GO:0090560">
    <property type="term" value="F:2-(3-amino-3-carboxypropyl)histidine synthase activity"/>
    <property type="evidence" value="ECO:0007669"/>
    <property type="project" value="InterPro"/>
</dbReference>
<dbReference type="InterPro" id="IPR001680">
    <property type="entry name" value="WD40_rpt"/>
</dbReference>
<evidence type="ECO:0000256" key="11">
    <source>
        <dbReference type="SAM" id="MobiDB-lite"/>
    </source>
</evidence>
<dbReference type="NCBIfam" id="TIGR00322">
    <property type="entry name" value="diphth2_R"/>
    <property type="match status" value="1"/>
</dbReference>
<evidence type="ECO:0000256" key="6">
    <source>
        <dbReference type="ARBA" id="ARBA00023004"/>
    </source>
</evidence>
<comment type="cofactor">
    <cofactor evidence="1">
        <name>[4Fe-4S] cluster</name>
        <dbReference type="ChEBI" id="CHEBI:49883"/>
    </cofactor>
</comment>
<proteinExistence type="inferred from homology"/>
<keyword evidence="5 10" id="KW-0479">Metal-binding</keyword>
<dbReference type="InterPro" id="IPR042263">
    <property type="entry name" value="DPH1/DPH2_1"/>
</dbReference>
<organism evidence="12 13">
    <name type="scientific">Parthenolecanium corni</name>
    <dbReference type="NCBI Taxonomy" id="536013"/>
    <lineage>
        <taxon>Eukaryota</taxon>
        <taxon>Metazoa</taxon>
        <taxon>Ecdysozoa</taxon>
        <taxon>Arthropoda</taxon>
        <taxon>Hexapoda</taxon>
        <taxon>Insecta</taxon>
        <taxon>Pterygota</taxon>
        <taxon>Neoptera</taxon>
        <taxon>Paraneoptera</taxon>
        <taxon>Hemiptera</taxon>
        <taxon>Sternorrhyncha</taxon>
        <taxon>Coccoidea</taxon>
        <taxon>Coccidae</taxon>
        <taxon>Parthenolecanium</taxon>
    </lineage>
</organism>
<dbReference type="PANTHER" id="PTHR10762">
    <property type="entry name" value="DIPHTHAMIDE BIOSYNTHESIS PROTEIN"/>
    <property type="match status" value="1"/>
</dbReference>
<dbReference type="SFLD" id="SFLDS00032">
    <property type="entry name" value="Radical_SAM_3-amino-3-carboxyp"/>
    <property type="match status" value="1"/>
</dbReference>
<reference evidence="12 13" key="1">
    <citation type="submission" date="2024-03" db="EMBL/GenBank/DDBJ databases">
        <title>Adaptation during the transition from Ophiocordyceps entomopathogen to insect associate is accompanied by gene loss and intensified selection.</title>
        <authorList>
            <person name="Ward C.M."/>
            <person name="Onetto C.A."/>
            <person name="Borneman A.R."/>
        </authorList>
    </citation>
    <scope>NUCLEOTIDE SEQUENCE [LARGE SCALE GENOMIC DNA]</scope>
    <source>
        <strain evidence="12">AWRI1</strain>
        <tissue evidence="12">Single Adult Female</tissue>
    </source>
</reference>
<evidence type="ECO:0000313" key="13">
    <source>
        <dbReference type="Proteomes" id="UP001367676"/>
    </source>
</evidence>
<sequence length="915" mass="103054">MYIRACPLTATQQVQLKSLPHGLKTRESLILFRKYDILKCVYWINFNKYKKVCVQFPDELLSESVDICALLEERIRQRVYILADTTYGSCCVDYIAAKHIGADAIVHFGSSCLSATYEIPTLYVFPKEYLDVQASCDTIKFLATNVPTTVVVLYDVAYDHCADDLTIKLLPLRPKVRVSRLAVPQQNKDSLKTSPTDVIITKFGRCFSLPRTKDWKSVIYVYLTPHLKEKNFENFVLTSQNMTFYRYCGEKPGNLEKGVMLNSVKRRLYNINRVREAERIGILVSTLSTDKYLDAVDRIKKLCKLWNKRSYIFSFGKISPEKLANFPEISLFVLIGCPEAAITDQKSYYQPIVGMLEVEIALNKNEVSWETIINDYREFLEDGSQYKTIDEEAIKKATEETDVSLLNNAVIGASAPCASQPEASEFIGSEPAAHGSTICRPQADELAAGGRIEPHREGAGDDIAVAARDPLTVTEYKDRMAALSIKRSWEGLEPDVGNTAVEKAVEGRRGTPSSGYAHPSSQNPDPSVFLHFIACLESSEGKRINGSFDHHFLDRLGLHAQFELREFVYAATTVFYFLVFGRSKLAVQRSRASILSVRRAAVTSSFVWICTPLYAQPFSSLEQRKCRMEQLELSDNHFGSMNSITSNLFVGSAIGSCKGVNVKKEDGAFKVAAKNLIRDKANLTSQHEIKLMNWSDERQEEVLIGTKSSFRTFNTVNNALCNSFALPENECCGIFKSDRKIFVGITSGSLHSVTTSENDPQWTEELKMTQRIDRLRQSVVKTNIVATGGKNNDLKLWDLNTKQITFNAKNEYMQTRLTTILPREPFIVKEIETVKSEPEDDGVDPSTLTNGKTVISETDVNVTDNLFDKMEKIDDTNAKKSSVRTKKKKLPQTDASEDVSETSQKPKRIKWKRNA</sequence>
<feature type="compositionally biased region" description="Basic and acidic residues" evidence="11">
    <location>
        <begin position="866"/>
        <end position="878"/>
    </location>
</feature>
<evidence type="ECO:0000256" key="7">
    <source>
        <dbReference type="ARBA" id="ARBA00023014"/>
    </source>
</evidence>
<gene>
    <name evidence="12" type="ORF">V9T40_005412</name>
</gene>
<dbReference type="AlphaFoldDB" id="A0AAN9TEM0"/>
<protein>
    <recommendedName>
        <fullName evidence="4 10">2-(3-amino-3-carboxypropyl)histidine synthase subunit 2</fullName>
    </recommendedName>
</protein>
<evidence type="ECO:0000256" key="4">
    <source>
        <dbReference type="ARBA" id="ARBA00021914"/>
    </source>
</evidence>
<dbReference type="InterPro" id="IPR036322">
    <property type="entry name" value="WD40_repeat_dom_sf"/>
</dbReference>
<evidence type="ECO:0000256" key="2">
    <source>
        <dbReference type="ARBA" id="ARBA00005156"/>
    </source>
</evidence>
<dbReference type="SUPFAM" id="SSF50978">
    <property type="entry name" value="WD40 repeat-like"/>
    <property type="match status" value="1"/>
</dbReference>
<dbReference type="InterPro" id="IPR016435">
    <property type="entry name" value="DPH1/DPH2"/>
</dbReference>
<comment type="caution">
    <text evidence="12">The sequence shown here is derived from an EMBL/GenBank/DDBJ whole genome shotgun (WGS) entry which is preliminary data.</text>
</comment>
<keyword evidence="7 10" id="KW-0411">Iron-sulfur</keyword>
<evidence type="ECO:0000256" key="8">
    <source>
        <dbReference type="ARBA" id="ARBA00045159"/>
    </source>
</evidence>